<dbReference type="Proteomes" id="UP000248863">
    <property type="component" value="Unassembled WGS sequence"/>
</dbReference>
<dbReference type="AlphaFoldDB" id="A0A327KR52"/>
<organism evidence="2 3">
    <name type="scientific">Rhodoplanes elegans</name>
    <dbReference type="NCBI Taxonomy" id="29408"/>
    <lineage>
        <taxon>Bacteria</taxon>
        <taxon>Pseudomonadati</taxon>
        <taxon>Pseudomonadota</taxon>
        <taxon>Alphaproteobacteria</taxon>
        <taxon>Hyphomicrobiales</taxon>
        <taxon>Nitrobacteraceae</taxon>
        <taxon>Rhodoplanes</taxon>
    </lineage>
</organism>
<evidence type="ECO:0000256" key="1">
    <source>
        <dbReference type="SAM" id="MobiDB-lite"/>
    </source>
</evidence>
<feature type="compositionally biased region" description="Basic and acidic residues" evidence="1">
    <location>
        <begin position="61"/>
        <end position="79"/>
    </location>
</feature>
<name>A0A327KR52_9BRAD</name>
<feature type="region of interest" description="Disordered" evidence="1">
    <location>
        <begin position="57"/>
        <end position="79"/>
    </location>
</feature>
<evidence type="ECO:0000313" key="2">
    <source>
        <dbReference type="EMBL" id="RAI37818.1"/>
    </source>
</evidence>
<comment type="caution">
    <text evidence="2">The sequence shown here is derived from an EMBL/GenBank/DDBJ whole genome shotgun (WGS) entry which is preliminary data.</text>
</comment>
<evidence type="ECO:0000313" key="3">
    <source>
        <dbReference type="Proteomes" id="UP000248863"/>
    </source>
</evidence>
<dbReference type="EMBL" id="NPEU01000160">
    <property type="protein sequence ID" value="RAI37818.1"/>
    <property type="molecule type" value="Genomic_DNA"/>
</dbReference>
<feature type="region of interest" description="Disordered" evidence="1">
    <location>
        <begin position="1"/>
        <end position="24"/>
    </location>
</feature>
<feature type="compositionally biased region" description="Basic and acidic residues" evidence="1">
    <location>
        <begin position="14"/>
        <end position="24"/>
    </location>
</feature>
<gene>
    <name evidence="2" type="ORF">CH338_14790</name>
</gene>
<dbReference type="RefSeq" id="WP_111357917.1">
    <property type="nucleotide sequence ID" value="NZ_NHSK01000112.1"/>
</dbReference>
<proteinExistence type="predicted"/>
<dbReference type="OrthoDB" id="7875908at2"/>
<sequence length="79" mass="9278">MNRIVRENYPASKLPEDLRPSSDPEARVVVTVETQDTAVETPPERRVTLEEIMARRRPPYRSKEEIDAQVRADRDEWDD</sequence>
<protein>
    <submittedName>
        <fullName evidence="2">Uncharacterized protein</fullName>
    </submittedName>
</protein>
<keyword evidence="3" id="KW-1185">Reference proteome</keyword>
<accession>A0A327KR52</accession>
<reference evidence="2 3" key="1">
    <citation type="submission" date="2017-07" db="EMBL/GenBank/DDBJ databases">
        <title>Draft Genome Sequences of Select Purple Nonsulfur Bacteria.</title>
        <authorList>
            <person name="Lasarre B."/>
            <person name="Mckinlay J.B."/>
        </authorList>
    </citation>
    <scope>NUCLEOTIDE SEQUENCE [LARGE SCALE GENOMIC DNA]</scope>
    <source>
        <strain evidence="2 3">DSM 11907</strain>
    </source>
</reference>